<dbReference type="InterPro" id="IPR029058">
    <property type="entry name" value="AB_hydrolase_fold"/>
</dbReference>
<dbReference type="Pfam" id="PF00561">
    <property type="entry name" value="Abhydrolase_1"/>
    <property type="match status" value="1"/>
</dbReference>
<dbReference type="GO" id="GO:0006508">
    <property type="term" value="P:proteolysis"/>
    <property type="evidence" value="ECO:0007669"/>
    <property type="project" value="InterPro"/>
</dbReference>
<reference evidence="4" key="1">
    <citation type="submission" date="2020-10" db="EMBL/GenBank/DDBJ databases">
        <authorList>
            <person name="Gilroy R."/>
        </authorList>
    </citation>
    <scope>NUCLEOTIDE SEQUENCE</scope>
    <source>
        <strain evidence="4">18911</strain>
    </source>
</reference>
<evidence type="ECO:0000313" key="4">
    <source>
        <dbReference type="EMBL" id="HIU59827.1"/>
    </source>
</evidence>
<dbReference type="GO" id="GO:0004177">
    <property type="term" value="F:aminopeptidase activity"/>
    <property type="evidence" value="ECO:0007669"/>
    <property type="project" value="UniProtKB-EC"/>
</dbReference>
<evidence type="ECO:0000256" key="1">
    <source>
        <dbReference type="ARBA" id="ARBA00010088"/>
    </source>
</evidence>
<keyword evidence="2 4" id="KW-0378">Hydrolase</keyword>
<feature type="domain" description="AB hydrolase-1" evidence="3">
    <location>
        <begin position="32"/>
        <end position="304"/>
    </location>
</feature>
<evidence type="ECO:0000313" key="5">
    <source>
        <dbReference type="Proteomes" id="UP000824094"/>
    </source>
</evidence>
<dbReference type="InterPro" id="IPR002410">
    <property type="entry name" value="Peptidase_S33"/>
</dbReference>
<dbReference type="PANTHER" id="PTHR43798">
    <property type="entry name" value="MONOACYLGLYCEROL LIPASE"/>
    <property type="match status" value="1"/>
</dbReference>
<comment type="similarity">
    <text evidence="1">Belongs to the peptidase S33 family.</text>
</comment>
<evidence type="ECO:0000259" key="3">
    <source>
        <dbReference type="Pfam" id="PF00561"/>
    </source>
</evidence>
<dbReference type="GO" id="GO:0016020">
    <property type="term" value="C:membrane"/>
    <property type="evidence" value="ECO:0007669"/>
    <property type="project" value="TreeGrafter"/>
</dbReference>
<organism evidence="4 5">
    <name type="scientific">Candidatus Stercoripulliclostridium merdigallinarum</name>
    <dbReference type="NCBI Taxonomy" id="2840951"/>
    <lineage>
        <taxon>Bacteria</taxon>
        <taxon>Bacillati</taxon>
        <taxon>Bacillota</taxon>
        <taxon>Clostridia</taxon>
        <taxon>Eubacteriales</taxon>
        <taxon>Candidatus Stercoripulliclostridium</taxon>
    </lineage>
</organism>
<dbReference type="PANTHER" id="PTHR43798:SF33">
    <property type="entry name" value="HYDROLASE, PUTATIVE (AFU_ORTHOLOGUE AFUA_2G14860)-RELATED"/>
    <property type="match status" value="1"/>
</dbReference>
<sequence>MNKGFAIDYCKDVNVNGNAQNIRVRAAKEGLPVILFLHGGPGVSDRHNVLKYQSALADRYTLVCWDQRGSGKSYTPEIKKEKLSVRTYIEDAKTMLDIVTRMFGVEKVVVAGHSWGTIIGLPTVVEKPEKVAAYIAQGVFIDGAENELQSYLFCVREAERRGDKAAIKALSGIRPVDGRYPNNKAMMTQRNYLSKYGGGVWKEQKGLIGSILQPLIKSGEYSIGEIVNYAKGALYLPKVLWDDCVSANYTTVTELKVPVIVTQGEHDFNTPTAIAREWFDKLSAPYKRWYSFAESAHSPIFEEPEKWGAAVTEALAEAGI</sequence>
<dbReference type="AlphaFoldDB" id="A0A9D1SHG9"/>
<dbReference type="InterPro" id="IPR000073">
    <property type="entry name" value="AB_hydrolase_1"/>
</dbReference>
<comment type="caution">
    <text evidence="4">The sequence shown here is derived from an EMBL/GenBank/DDBJ whole genome shotgun (WGS) entry which is preliminary data.</text>
</comment>
<dbReference type="EMBL" id="DVNF01000013">
    <property type="protein sequence ID" value="HIU59827.1"/>
    <property type="molecule type" value="Genomic_DNA"/>
</dbReference>
<gene>
    <name evidence="4" type="ORF">IAB05_00385</name>
</gene>
<protein>
    <submittedName>
        <fullName evidence="4">Alpha/beta hydrolase</fullName>
    </submittedName>
</protein>
<accession>A0A9D1SHG9</accession>
<proteinExistence type="inferred from homology"/>
<dbReference type="PRINTS" id="PR00793">
    <property type="entry name" value="PROAMNOPTASE"/>
</dbReference>
<name>A0A9D1SHG9_9FIRM</name>
<evidence type="ECO:0000256" key="2">
    <source>
        <dbReference type="ARBA" id="ARBA00022801"/>
    </source>
</evidence>
<dbReference type="InterPro" id="IPR050266">
    <property type="entry name" value="AB_hydrolase_sf"/>
</dbReference>
<dbReference type="SUPFAM" id="SSF53474">
    <property type="entry name" value="alpha/beta-Hydrolases"/>
    <property type="match status" value="1"/>
</dbReference>
<dbReference type="Proteomes" id="UP000824094">
    <property type="component" value="Unassembled WGS sequence"/>
</dbReference>
<dbReference type="Gene3D" id="3.40.50.1820">
    <property type="entry name" value="alpha/beta hydrolase"/>
    <property type="match status" value="1"/>
</dbReference>
<reference evidence="4" key="2">
    <citation type="journal article" date="2021" name="PeerJ">
        <title>Extensive microbial diversity within the chicken gut microbiome revealed by metagenomics and culture.</title>
        <authorList>
            <person name="Gilroy R."/>
            <person name="Ravi A."/>
            <person name="Getino M."/>
            <person name="Pursley I."/>
            <person name="Horton D.L."/>
            <person name="Alikhan N.F."/>
            <person name="Baker D."/>
            <person name="Gharbi K."/>
            <person name="Hall N."/>
            <person name="Watson M."/>
            <person name="Adriaenssens E.M."/>
            <person name="Foster-Nyarko E."/>
            <person name="Jarju S."/>
            <person name="Secka A."/>
            <person name="Antonio M."/>
            <person name="Oren A."/>
            <person name="Chaudhuri R.R."/>
            <person name="La Ragione R."/>
            <person name="Hildebrand F."/>
            <person name="Pallen M.J."/>
        </authorList>
    </citation>
    <scope>NUCLEOTIDE SEQUENCE</scope>
    <source>
        <strain evidence="4">18911</strain>
    </source>
</reference>